<evidence type="ECO:0000313" key="1">
    <source>
        <dbReference type="EMBL" id="NHF63473.1"/>
    </source>
</evidence>
<dbReference type="OrthoDB" id="34459at2"/>
<name>A0A9E5JML8_9MICO</name>
<dbReference type="Proteomes" id="UP000818266">
    <property type="component" value="Unassembled WGS sequence"/>
</dbReference>
<dbReference type="InterPro" id="IPR021660">
    <property type="entry name" value="DUF3253"/>
</dbReference>
<accession>A0A9E5JML8</accession>
<dbReference type="Gene3D" id="1.10.10.10">
    <property type="entry name" value="Winged helix-like DNA-binding domain superfamily/Winged helix DNA-binding domain"/>
    <property type="match status" value="1"/>
</dbReference>
<reference evidence="1 2" key="1">
    <citation type="submission" date="2019-06" db="EMBL/GenBank/DDBJ databases">
        <authorList>
            <person name="De-Chao Zhang Q."/>
        </authorList>
    </citation>
    <scope>NUCLEOTIDE SEQUENCE [LARGE SCALE GENOMIC DNA]</scope>
    <source>
        <strain evidence="1 2">KN1116</strain>
    </source>
</reference>
<dbReference type="AlphaFoldDB" id="A0A9E5JML8"/>
<gene>
    <name evidence="1" type="ORF">FK219_009520</name>
</gene>
<dbReference type="SUPFAM" id="SSF46785">
    <property type="entry name" value="Winged helix' DNA-binding domain"/>
    <property type="match status" value="1"/>
</dbReference>
<dbReference type="PANTHER" id="PTHR37463">
    <property type="entry name" value="GSL3115 PROTEIN"/>
    <property type="match status" value="1"/>
</dbReference>
<protein>
    <submittedName>
        <fullName evidence="1">DUF3253 domain-containing protein</fullName>
    </submittedName>
</protein>
<dbReference type="InterPro" id="IPR036390">
    <property type="entry name" value="WH_DNA-bd_sf"/>
</dbReference>
<dbReference type="InterPro" id="IPR017136">
    <property type="entry name" value="UCP037205"/>
</dbReference>
<dbReference type="Pfam" id="PF11625">
    <property type="entry name" value="DUF3253"/>
    <property type="match status" value="1"/>
</dbReference>
<sequence length="149" mass="16114">MDGDSAARAPKTCASCGRRIEWRARWARDWEHVRWCSDACRRRGVTAVDRELEASIRSLLASRAADTTICPSEAARAVAAASLDARAVASAGPDAPTADPATEPWRVLMEPARRAARRLVAAGEVEITQGGRVVDPSTAKGPIRVRRVR</sequence>
<organism evidence="1 2">
    <name type="scientific">Microcella pacifica</name>
    <dbReference type="NCBI Taxonomy" id="2591847"/>
    <lineage>
        <taxon>Bacteria</taxon>
        <taxon>Bacillati</taxon>
        <taxon>Actinomycetota</taxon>
        <taxon>Actinomycetes</taxon>
        <taxon>Micrococcales</taxon>
        <taxon>Microbacteriaceae</taxon>
        <taxon>Microcella</taxon>
    </lineage>
</organism>
<reference evidence="1 2" key="2">
    <citation type="submission" date="2020-03" db="EMBL/GenBank/DDBJ databases">
        <title>Chryseoglobus sp. isolated from a deep-sea seamount.</title>
        <authorList>
            <person name="Zhang D.-C."/>
        </authorList>
    </citation>
    <scope>NUCLEOTIDE SEQUENCE [LARGE SCALE GENOMIC DNA]</scope>
    <source>
        <strain evidence="1 2">KN1116</strain>
    </source>
</reference>
<evidence type="ECO:0000313" key="2">
    <source>
        <dbReference type="Proteomes" id="UP000818266"/>
    </source>
</evidence>
<keyword evidence="2" id="KW-1185">Reference proteome</keyword>
<dbReference type="InterPro" id="IPR036388">
    <property type="entry name" value="WH-like_DNA-bd_sf"/>
</dbReference>
<comment type="caution">
    <text evidence="1">The sequence shown here is derived from an EMBL/GenBank/DDBJ whole genome shotgun (WGS) entry which is preliminary data.</text>
</comment>
<dbReference type="EMBL" id="VIKT02000015">
    <property type="protein sequence ID" value="NHF63473.1"/>
    <property type="molecule type" value="Genomic_DNA"/>
</dbReference>
<dbReference type="Pfam" id="PF10013">
    <property type="entry name" value="DUF2256"/>
    <property type="match status" value="1"/>
</dbReference>
<proteinExistence type="predicted"/>
<dbReference type="PANTHER" id="PTHR37463:SF1">
    <property type="entry name" value="DUF2256 DOMAIN-CONTAINING PROTEIN"/>
    <property type="match status" value="1"/>
</dbReference>